<keyword evidence="3" id="KW-1185">Reference proteome</keyword>
<reference evidence="2 3" key="1">
    <citation type="submission" date="2019-03" db="EMBL/GenBank/DDBJ databases">
        <title>First draft genome of Liparis tanakae, snailfish: a comprehensive survey of snailfish specific genes.</title>
        <authorList>
            <person name="Kim W."/>
            <person name="Song I."/>
            <person name="Jeong J.-H."/>
            <person name="Kim D."/>
            <person name="Kim S."/>
            <person name="Ryu S."/>
            <person name="Song J.Y."/>
            <person name="Lee S.K."/>
        </authorList>
    </citation>
    <scope>NUCLEOTIDE SEQUENCE [LARGE SCALE GENOMIC DNA]</scope>
    <source>
        <tissue evidence="2">Muscle</tissue>
    </source>
</reference>
<sequence length="147" mass="15817">MVKITDQSTVREVHGVTALLVPSQINLILKSDLKEQERCITLDLPDPAEGSTADRRSSAGRPLKTRSGSHGYEDPDVHRHSRNSRTLLDGTGLSLGDGRPGEGPPGGLQHHHLFPGGQRSDGVAQHKPPGPQPDPAVANKNQLRGFY</sequence>
<protein>
    <submittedName>
        <fullName evidence="2">Uncharacterized protein</fullName>
    </submittedName>
</protein>
<feature type="compositionally biased region" description="Low complexity" evidence="1">
    <location>
        <begin position="84"/>
        <end position="97"/>
    </location>
</feature>
<proteinExistence type="predicted"/>
<comment type="caution">
    <text evidence="2">The sequence shown here is derived from an EMBL/GenBank/DDBJ whole genome shotgun (WGS) entry which is preliminary data.</text>
</comment>
<gene>
    <name evidence="2" type="ORF">EYF80_062528</name>
</gene>
<feature type="region of interest" description="Disordered" evidence="1">
    <location>
        <begin position="42"/>
        <end position="147"/>
    </location>
</feature>
<accession>A0A4Z2EF16</accession>
<dbReference type="Proteomes" id="UP000314294">
    <property type="component" value="Unassembled WGS sequence"/>
</dbReference>
<dbReference type="EMBL" id="SRLO01008461">
    <property type="protein sequence ID" value="TNN27328.1"/>
    <property type="molecule type" value="Genomic_DNA"/>
</dbReference>
<evidence type="ECO:0000313" key="2">
    <source>
        <dbReference type="EMBL" id="TNN27328.1"/>
    </source>
</evidence>
<name>A0A4Z2EF16_9TELE</name>
<organism evidence="2 3">
    <name type="scientific">Liparis tanakae</name>
    <name type="common">Tanaka's snailfish</name>
    <dbReference type="NCBI Taxonomy" id="230148"/>
    <lineage>
        <taxon>Eukaryota</taxon>
        <taxon>Metazoa</taxon>
        <taxon>Chordata</taxon>
        <taxon>Craniata</taxon>
        <taxon>Vertebrata</taxon>
        <taxon>Euteleostomi</taxon>
        <taxon>Actinopterygii</taxon>
        <taxon>Neopterygii</taxon>
        <taxon>Teleostei</taxon>
        <taxon>Neoteleostei</taxon>
        <taxon>Acanthomorphata</taxon>
        <taxon>Eupercaria</taxon>
        <taxon>Perciformes</taxon>
        <taxon>Cottioidei</taxon>
        <taxon>Cottales</taxon>
        <taxon>Liparidae</taxon>
        <taxon>Liparis</taxon>
    </lineage>
</organism>
<evidence type="ECO:0000313" key="3">
    <source>
        <dbReference type="Proteomes" id="UP000314294"/>
    </source>
</evidence>
<evidence type="ECO:0000256" key="1">
    <source>
        <dbReference type="SAM" id="MobiDB-lite"/>
    </source>
</evidence>
<dbReference type="AlphaFoldDB" id="A0A4Z2EF16"/>